<keyword evidence="3 5" id="KW-0456">Lyase</keyword>
<dbReference type="GO" id="GO:0006144">
    <property type="term" value="P:purine nucleobase metabolic process"/>
    <property type="evidence" value="ECO:0007669"/>
    <property type="project" value="UniProtKB-KW"/>
</dbReference>
<dbReference type="EMBL" id="BMES01000002">
    <property type="protein sequence ID" value="GGH20761.1"/>
    <property type="molecule type" value="Genomic_DNA"/>
</dbReference>
<evidence type="ECO:0000256" key="1">
    <source>
        <dbReference type="ARBA" id="ARBA00011738"/>
    </source>
</evidence>
<protein>
    <submittedName>
        <fullName evidence="5">Ureidoglycolate lyase</fullName>
    </submittedName>
</protein>
<dbReference type="PIRSF" id="PIRSF017306">
    <property type="entry name" value="Ureidogly_hydro"/>
    <property type="match status" value="1"/>
</dbReference>
<keyword evidence="6" id="KW-1185">Reference proteome</keyword>
<name>A0A917I8D0_9HYPH</name>
<dbReference type="Proteomes" id="UP000603912">
    <property type="component" value="Unassembled WGS sequence"/>
</dbReference>
<dbReference type="Gene3D" id="2.60.120.480">
    <property type="entry name" value="Ureidoglycolate hydrolase"/>
    <property type="match status" value="1"/>
</dbReference>
<evidence type="ECO:0000313" key="5">
    <source>
        <dbReference type="EMBL" id="GGH20761.1"/>
    </source>
</evidence>
<organism evidence="5 6">
    <name type="scientific">Alsobacter metallidurans</name>
    <dbReference type="NCBI Taxonomy" id="340221"/>
    <lineage>
        <taxon>Bacteria</taxon>
        <taxon>Pseudomonadati</taxon>
        <taxon>Pseudomonadota</taxon>
        <taxon>Alphaproteobacteria</taxon>
        <taxon>Hyphomicrobiales</taxon>
        <taxon>Alsobacteraceae</taxon>
        <taxon>Alsobacter</taxon>
    </lineage>
</organism>
<dbReference type="SUPFAM" id="SSF51182">
    <property type="entry name" value="RmlC-like cupins"/>
    <property type="match status" value="1"/>
</dbReference>
<evidence type="ECO:0000313" key="6">
    <source>
        <dbReference type="Proteomes" id="UP000603912"/>
    </source>
</evidence>
<evidence type="ECO:0000256" key="4">
    <source>
        <dbReference type="ARBA" id="ARBA00047684"/>
    </source>
</evidence>
<keyword evidence="2" id="KW-0659">Purine metabolism</keyword>
<sequence>MDAGPTLTLTAEPLDGVAFEAFGRVIDRQPGKPVNEGRGVRIEMGATLGHDTAAAGQSVALYRLDASAWPVPVAMFERHPRSEQLFAPVDGGSYLVVVTPDGPDGGPDVAQARAFLGRPDQHVVYGKGVWHFPMVALLERGSFLMAMWESGGDDDCQSCVIPNPIQVILPPS</sequence>
<dbReference type="PANTHER" id="PTHR21221:SF1">
    <property type="entry name" value="UREIDOGLYCOLATE LYASE"/>
    <property type="match status" value="1"/>
</dbReference>
<comment type="subunit">
    <text evidence="1">Homodimer.</text>
</comment>
<dbReference type="InterPro" id="IPR047233">
    <property type="entry name" value="UAH_cupin"/>
</dbReference>
<accession>A0A917I8D0</accession>
<proteinExistence type="predicted"/>
<comment type="caution">
    <text evidence="5">The sequence shown here is derived from an EMBL/GenBank/DDBJ whole genome shotgun (WGS) entry which is preliminary data.</text>
</comment>
<comment type="catalytic activity">
    <reaction evidence="4">
        <text>(S)-ureidoglycolate = urea + glyoxylate</text>
        <dbReference type="Rhea" id="RHEA:11304"/>
        <dbReference type="ChEBI" id="CHEBI:16199"/>
        <dbReference type="ChEBI" id="CHEBI:36655"/>
        <dbReference type="ChEBI" id="CHEBI:57296"/>
        <dbReference type="EC" id="4.3.2.3"/>
    </reaction>
</comment>
<gene>
    <name evidence="5" type="primary">allA</name>
    <name evidence="5" type="ORF">GCM10007036_24560</name>
</gene>
<dbReference type="InterPro" id="IPR024060">
    <property type="entry name" value="Ureidoglycolate_lyase_dom_sf"/>
</dbReference>
<dbReference type="PANTHER" id="PTHR21221">
    <property type="entry name" value="UREIDOGLYCOLATE HYDROLASE"/>
    <property type="match status" value="1"/>
</dbReference>
<dbReference type="GO" id="GO:0050385">
    <property type="term" value="F:ureidoglycolate lyase activity"/>
    <property type="evidence" value="ECO:0007669"/>
    <property type="project" value="UniProtKB-EC"/>
</dbReference>
<dbReference type="InterPro" id="IPR011051">
    <property type="entry name" value="RmlC_Cupin_sf"/>
</dbReference>
<dbReference type="GO" id="GO:0000256">
    <property type="term" value="P:allantoin catabolic process"/>
    <property type="evidence" value="ECO:0007669"/>
    <property type="project" value="InterPro"/>
</dbReference>
<dbReference type="CDD" id="cd20298">
    <property type="entry name" value="cupin_UAH"/>
    <property type="match status" value="1"/>
</dbReference>
<dbReference type="GO" id="GO:0004848">
    <property type="term" value="F:ureidoglycolate hydrolase activity"/>
    <property type="evidence" value="ECO:0007669"/>
    <property type="project" value="InterPro"/>
</dbReference>
<dbReference type="InterPro" id="IPR007247">
    <property type="entry name" value="Ureidogly_lyase"/>
</dbReference>
<evidence type="ECO:0000256" key="2">
    <source>
        <dbReference type="ARBA" id="ARBA00022631"/>
    </source>
</evidence>
<evidence type="ECO:0000256" key="3">
    <source>
        <dbReference type="ARBA" id="ARBA00023239"/>
    </source>
</evidence>
<reference evidence="5" key="2">
    <citation type="submission" date="2020-09" db="EMBL/GenBank/DDBJ databases">
        <authorList>
            <person name="Sun Q."/>
            <person name="Zhou Y."/>
        </authorList>
    </citation>
    <scope>NUCLEOTIDE SEQUENCE</scope>
    <source>
        <strain evidence="5">CGMCC 1.12214</strain>
    </source>
</reference>
<dbReference type="RefSeq" id="WP_188518061.1">
    <property type="nucleotide sequence ID" value="NZ_BMES01000002.1"/>
</dbReference>
<reference evidence="5" key="1">
    <citation type="journal article" date="2014" name="Int. J. Syst. Evol. Microbiol.">
        <title>Complete genome sequence of Corynebacterium casei LMG S-19264T (=DSM 44701T), isolated from a smear-ripened cheese.</title>
        <authorList>
            <consortium name="US DOE Joint Genome Institute (JGI-PGF)"/>
            <person name="Walter F."/>
            <person name="Albersmeier A."/>
            <person name="Kalinowski J."/>
            <person name="Ruckert C."/>
        </authorList>
    </citation>
    <scope>NUCLEOTIDE SEQUENCE</scope>
    <source>
        <strain evidence="5">CGMCC 1.12214</strain>
    </source>
</reference>
<dbReference type="Pfam" id="PF04115">
    <property type="entry name" value="Ureidogly_lyase"/>
    <property type="match status" value="1"/>
</dbReference>
<dbReference type="AlphaFoldDB" id="A0A917I8D0"/>